<name>A0A7N0UBR5_KALFE</name>
<evidence type="ECO:0000256" key="1">
    <source>
        <dbReference type="SAM" id="Phobius"/>
    </source>
</evidence>
<accession>A0A7N0UBR5</accession>
<sequence>MDLIPYFISKVCFLLVIPIQVIIHYLFNNIFSQAELNITAGIQNLILLLMPFPIKFRLRLEAYYTFYIPCDTGPEPV</sequence>
<keyword evidence="1" id="KW-0812">Transmembrane</keyword>
<feature type="transmembrane region" description="Helical" evidence="1">
    <location>
        <begin position="34"/>
        <end position="54"/>
    </location>
</feature>
<keyword evidence="3" id="KW-1185">Reference proteome</keyword>
<evidence type="ECO:0000313" key="3">
    <source>
        <dbReference type="Proteomes" id="UP000594263"/>
    </source>
</evidence>
<feature type="transmembrane region" description="Helical" evidence="1">
    <location>
        <begin position="6"/>
        <end position="27"/>
    </location>
</feature>
<reference evidence="2" key="1">
    <citation type="submission" date="2021-01" db="UniProtKB">
        <authorList>
            <consortium name="EnsemblPlants"/>
        </authorList>
    </citation>
    <scope>IDENTIFICATION</scope>
</reference>
<dbReference type="AlphaFoldDB" id="A0A7N0UBR5"/>
<protein>
    <submittedName>
        <fullName evidence="2">Uncharacterized protein</fullName>
    </submittedName>
</protein>
<organism evidence="2 3">
    <name type="scientific">Kalanchoe fedtschenkoi</name>
    <name type="common">Lavender scallops</name>
    <name type="synonym">South American air plant</name>
    <dbReference type="NCBI Taxonomy" id="63787"/>
    <lineage>
        <taxon>Eukaryota</taxon>
        <taxon>Viridiplantae</taxon>
        <taxon>Streptophyta</taxon>
        <taxon>Embryophyta</taxon>
        <taxon>Tracheophyta</taxon>
        <taxon>Spermatophyta</taxon>
        <taxon>Magnoliopsida</taxon>
        <taxon>eudicotyledons</taxon>
        <taxon>Gunneridae</taxon>
        <taxon>Pentapetalae</taxon>
        <taxon>Saxifragales</taxon>
        <taxon>Crassulaceae</taxon>
        <taxon>Kalanchoe</taxon>
    </lineage>
</organism>
<keyword evidence="1" id="KW-1133">Transmembrane helix</keyword>
<evidence type="ECO:0000313" key="2">
    <source>
        <dbReference type="EnsemblPlants" id="Kaladp0060s0005.1.v1.1.CDS.1"/>
    </source>
</evidence>
<dbReference type="EnsemblPlants" id="Kaladp0060s0005.1.v1.1">
    <property type="protein sequence ID" value="Kaladp0060s0005.1.v1.1.CDS.1"/>
    <property type="gene ID" value="Kaladp0060s0005.v1.1"/>
</dbReference>
<dbReference type="Gramene" id="Kaladp0060s0005.1.v1.1">
    <property type="protein sequence ID" value="Kaladp0060s0005.1.v1.1.CDS.1"/>
    <property type="gene ID" value="Kaladp0060s0005.v1.1"/>
</dbReference>
<proteinExistence type="predicted"/>
<dbReference type="Proteomes" id="UP000594263">
    <property type="component" value="Unplaced"/>
</dbReference>
<keyword evidence="1" id="KW-0472">Membrane</keyword>